<organism evidence="1 2">
    <name type="scientific">Flammeovirga pectinis</name>
    <dbReference type="NCBI Taxonomy" id="2494373"/>
    <lineage>
        <taxon>Bacteria</taxon>
        <taxon>Pseudomonadati</taxon>
        <taxon>Bacteroidota</taxon>
        <taxon>Cytophagia</taxon>
        <taxon>Cytophagales</taxon>
        <taxon>Flammeovirgaceae</taxon>
        <taxon>Flammeovirga</taxon>
    </lineage>
</organism>
<gene>
    <name evidence="1" type="ORF">EI427_12240</name>
</gene>
<sequence>MITYKIDNQYISKLIFYLIIRMDSDFKEKWDTHFSMLEIKTFDKNALISMLDQVVVVLNKRGIEPNDMKGGMWASFMEGNERYFGMMILYKSNLEFIGASPNSGELKTFSWDFNQILSIEKVEDQKLGIVRAMELKSNQKTIQWVGLKGFVPSLFISTLEKYWYS</sequence>
<evidence type="ECO:0008006" key="3">
    <source>
        <dbReference type="Google" id="ProtNLM"/>
    </source>
</evidence>
<reference evidence="1 2" key="1">
    <citation type="submission" date="2018-12" db="EMBL/GenBank/DDBJ databases">
        <title>Flammeovirga pectinis sp. nov., isolated from the gut of the Korean scallop, Patinopecten yessoensis.</title>
        <authorList>
            <person name="Bae J.-W."/>
            <person name="Jeong Y.-S."/>
            <person name="Kang W."/>
        </authorList>
    </citation>
    <scope>NUCLEOTIDE SEQUENCE [LARGE SCALE GENOMIC DNA]</scope>
    <source>
        <strain evidence="1 2">L12M1</strain>
    </source>
</reference>
<evidence type="ECO:0000313" key="1">
    <source>
        <dbReference type="EMBL" id="AZQ62981.1"/>
    </source>
</evidence>
<keyword evidence="2" id="KW-1185">Reference proteome</keyword>
<dbReference type="RefSeq" id="WP_126615025.1">
    <property type="nucleotide sequence ID" value="NZ_CP034562.1"/>
</dbReference>
<dbReference type="KEGG" id="fll:EI427_12240"/>
<evidence type="ECO:0000313" key="2">
    <source>
        <dbReference type="Proteomes" id="UP000267268"/>
    </source>
</evidence>
<dbReference type="AlphaFoldDB" id="A0A3Q9FRE6"/>
<name>A0A3Q9FRE6_9BACT</name>
<accession>A0A3Q9FRE6</accession>
<dbReference type="Proteomes" id="UP000267268">
    <property type="component" value="Chromosome 1"/>
</dbReference>
<proteinExistence type="predicted"/>
<dbReference type="EMBL" id="CP034562">
    <property type="protein sequence ID" value="AZQ62981.1"/>
    <property type="molecule type" value="Genomic_DNA"/>
</dbReference>
<protein>
    <recommendedName>
        <fullName evidence="3">YokE-like PH domain-containing protein</fullName>
    </recommendedName>
</protein>